<accession>A0AA36HW83</accession>
<evidence type="ECO:0000313" key="5">
    <source>
        <dbReference type="Proteomes" id="UP001178507"/>
    </source>
</evidence>
<dbReference type="InterPro" id="IPR002885">
    <property type="entry name" value="PPR_rpt"/>
</dbReference>
<reference evidence="4" key="1">
    <citation type="submission" date="2023-08" db="EMBL/GenBank/DDBJ databases">
        <authorList>
            <person name="Chen Y."/>
            <person name="Shah S."/>
            <person name="Dougan E. K."/>
            <person name="Thang M."/>
            <person name="Chan C."/>
        </authorList>
    </citation>
    <scope>NUCLEOTIDE SEQUENCE</scope>
</reference>
<feature type="region of interest" description="Disordered" evidence="3">
    <location>
        <begin position="566"/>
        <end position="591"/>
    </location>
</feature>
<dbReference type="PANTHER" id="PTHR47447">
    <property type="entry name" value="OS03G0856100 PROTEIN"/>
    <property type="match status" value="1"/>
</dbReference>
<protein>
    <recommendedName>
        <fullName evidence="6">Pentatricopeptide repeat-containing protein, chloroplastic</fullName>
    </recommendedName>
</protein>
<dbReference type="NCBIfam" id="TIGR00756">
    <property type="entry name" value="PPR"/>
    <property type="match status" value="1"/>
</dbReference>
<feature type="compositionally biased region" description="Low complexity" evidence="3">
    <location>
        <begin position="575"/>
        <end position="585"/>
    </location>
</feature>
<dbReference type="PANTHER" id="PTHR47447:SF17">
    <property type="entry name" value="OS12G0638900 PROTEIN"/>
    <property type="match status" value="1"/>
</dbReference>
<dbReference type="EMBL" id="CAUJNA010000399">
    <property type="protein sequence ID" value="CAJ1376493.1"/>
    <property type="molecule type" value="Genomic_DNA"/>
</dbReference>
<dbReference type="Gene3D" id="1.25.40.10">
    <property type="entry name" value="Tetratricopeptide repeat domain"/>
    <property type="match status" value="2"/>
</dbReference>
<evidence type="ECO:0000256" key="1">
    <source>
        <dbReference type="ARBA" id="ARBA00022737"/>
    </source>
</evidence>
<name>A0AA36HW83_9DINO</name>
<comment type="caution">
    <text evidence="4">The sequence shown here is derived from an EMBL/GenBank/DDBJ whole genome shotgun (WGS) entry which is preliminary data.</text>
</comment>
<proteinExistence type="predicted"/>
<gene>
    <name evidence="4" type="ORF">EVOR1521_LOCUS5543</name>
</gene>
<keyword evidence="5" id="KW-1185">Reference proteome</keyword>
<dbReference type="InterPro" id="IPR011990">
    <property type="entry name" value="TPR-like_helical_dom_sf"/>
</dbReference>
<dbReference type="Proteomes" id="UP001178507">
    <property type="component" value="Unassembled WGS sequence"/>
</dbReference>
<evidence type="ECO:0000256" key="2">
    <source>
        <dbReference type="SAM" id="Coils"/>
    </source>
</evidence>
<feature type="coiled-coil region" evidence="2">
    <location>
        <begin position="78"/>
        <end position="109"/>
    </location>
</feature>
<evidence type="ECO:0000313" key="4">
    <source>
        <dbReference type="EMBL" id="CAJ1376493.1"/>
    </source>
</evidence>
<organism evidence="4 5">
    <name type="scientific">Effrenium voratum</name>
    <dbReference type="NCBI Taxonomy" id="2562239"/>
    <lineage>
        <taxon>Eukaryota</taxon>
        <taxon>Sar</taxon>
        <taxon>Alveolata</taxon>
        <taxon>Dinophyceae</taxon>
        <taxon>Suessiales</taxon>
        <taxon>Symbiodiniaceae</taxon>
        <taxon>Effrenium</taxon>
    </lineage>
</organism>
<dbReference type="Pfam" id="PF01535">
    <property type="entry name" value="PPR"/>
    <property type="match status" value="1"/>
</dbReference>
<evidence type="ECO:0000256" key="3">
    <source>
        <dbReference type="SAM" id="MobiDB-lite"/>
    </source>
</evidence>
<sequence>MGAKEVEDASLAAILGPLGREAALASERMREVEEWIWAAEAEGLSAEEIAPARQRLAALARDNRSINWRREEEKAAEEKAWQAELRAAAENLRRAEQEAEKELSGAQRGGGADLKAAITRAYHAGVQPPRLAYADLMTVGETQAERALWQKALGLLYGSGSDADVVCWELGVVACARAERTDLAVKLLRQRWARFPDWDSSVGGCGAAISACSRSGRWQLGLQLLAEARTRRQPLGDRSCNAAIGACTRIAAWSRALVLLEEVPCANTEGYNAAIGVLSEGQQWHKALCILHLMQRREKVPDIVTYSSLLAACARGIAWQHAGLLLGAMHVRPNILSACSVLSAYARRRKWQDALRLFAELPEAPNAVAYTVAFQNAPYDSANSLAREMQRQLCRQDVLSFTSAQQACDFRELPVAERQFRREAGPQTWQFRWERRLPLAKPDLGPFTRDIAELCGAAGKKWRWIEKVDVKQLISARQKLLRASGVTPPPAIARGAETRSLAKDMLQAMKARDVEKLRATLDAAAAADLQLQGLEAIRRKLATWKPDKRRGENRRVELRRFKVTPLAPPSSCFLPQGAPDPAAHHPAGRQD</sequence>
<keyword evidence="2" id="KW-0175">Coiled coil</keyword>
<keyword evidence="1" id="KW-0677">Repeat</keyword>
<dbReference type="AlphaFoldDB" id="A0AA36HW83"/>
<evidence type="ECO:0008006" key="6">
    <source>
        <dbReference type="Google" id="ProtNLM"/>
    </source>
</evidence>